<accession>A0A1H3EIK7</accession>
<evidence type="ECO:0000313" key="3">
    <source>
        <dbReference type="Proteomes" id="UP000198828"/>
    </source>
</evidence>
<sequence>MWGDKLHKINKSFEVSIAKIDKENRIVEGVVYRPSKEFDKYGNPTDYVDSQGDWMTEEDVKKACHKFSKKLAINKGKVVDKQHNEKGGYGHVVENYIAKVDIPDIGAKKGDWCAAIEVTDEETWKQVLKGEITGFSIGGRAVYI</sequence>
<keyword evidence="3" id="KW-1185">Reference proteome</keyword>
<evidence type="ECO:0000259" key="1">
    <source>
        <dbReference type="Pfam" id="PF14550"/>
    </source>
</evidence>
<dbReference type="GO" id="GO:0006508">
    <property type="term" value="P:proteolysis"/>
    <property type="evidence" value="ECO:0007669"/>
    <property type="project" value="UniProtKB-KW"/>
</dbReference>
<name>A0A1H3EIK7_9FIRM</name>
<protein>
    <submittedName>
        <fullName evidence="2">Putative phage serine protease XkdF</fullName>
    </submittedName>
</protein>
<proteinExistence type="predicted"/>
<dbReference type="GO" id="GO:0008233">
    <property type="term" value="F:peptidase activity"/>
    <property type="evidence" value="ECO:0007669"/>
    <property type="project" value="UniProtKB-KW"/>
</dbReference>
<keyword evidence="2" id="KW-0378">Hydrolase</keyword>
<organism evidence="2 3">
    <name type="scientific">Tepidimicrobium xylanilyticum</name>
    <dbReference type="NCBI Taxonomy" id="1123352"/>
    <lineage>
        <taxon>Bacteria</taxon>
        <taxon>Bacillati</taxon>
        <taxon>Bacillota</taxon>
        <taxon>Tissierellia</taxon>
        <taxon>Tissierellales</taxon>
        <taxon>Tepidimicrobiaceae</taxon>
        <taxon>Tepidimicrobium</taxon>
    </lineage>
</organism>
<keyword evidence="2" id="KW-0645">Protease</keyword>
<dbReference type="Pfam" id="PF14550">
    <property type="entry name" value="Peptidase_S78_2"/>
    <property type="match status" value="1"/>
</dbReference>
<evidence type="ECO:0000313" key="2">
    <source>
        <dbReference type="EMBL" id="SDX78592.1"/>
    </source>
</evidence>
<dbReference type="EMBL" id="FNNG01000020">
    <property type="protein sequence ID" value="SDX78592.1"/>
    <property type="molecule type" value="Genomic_DNA"/>
</dbReference>
<feature type="domain" description="Phage-like element PBSX protein XkdF" evidence="1">
    <location>
        <begin position="17"/>
        <end position="141"/>
    </location>
</feature>
<dbReference type="Proteomes" id="UP000198828">
    <property type="component" value="Unassembled WGS sequence"/>
</dbReference>
<dbReference type="InterPro" id="IPR027924">
    <property type="entry name" value="XkdF"/>
</dbReference>
<gene>
    <name evidence="2" type="ORF">SAMN05660923_02928</name>
</gene>
<dbReference type="AlphaFoldDB" id="A0A1H3EIK7"/>
<reference evidence="2 3" key="1">
    <citation type="submission" date="2016-10" db="EMBL/GenBank/DDBJ databases">
        <authorList>
            <person name="de Groot N.N."/>
        </authorList>
    </citation>
    <scope>NUCLEOTIDE SEQUENCE [LARGE SCALE GENOMIC DNA]</scope>
    <source>
        <strain evidence="2 3">DSM 23310</strain>
    </source>
</reference>